<dbReference type="PANTHER" id="PTHR32305:SF15">
    <property type="entry name" value="PROTEIN RHSA-RELATED"/>
    <property type="match status" value="1"/>
</dbReference>
<proteinExistence type="predicted"/>
<evidence type="ECO:0000313" key="1">
    <source>
        <dbReference type="EMBL" id="MFC1408650.1"/>
    </source>
</evidence>
<dbReference type="InterPro" id="IPR031325">
    <property type="entry name" value="RHS_repeat"/>
</dbReference>
<organism evidence="1 2">
    <name type="scientific">Streptacidiphilus alkalitolerans</name>
    <dbReference type="NCBI Taxonomy" id="3342712"/>
    <lineage>
        <taxon>Bacteria</taxon>
        <taxon>Bacillati</taxon>
        <taxon>Actinomycetota</taxon>
        <taxon>Actinomycetes</taxon>
        <taxon>Kitasatosporales</taxon>
        <taxon>Streptomycetaceae</taxon>
        <taxon>Streptacidiphilus</taxon>
    </lineage>
</organism>
<dbReference type="Pfam" id="PF05593">
    <property type="entry name" value="RHS_repeat"/>
    <property type="match status" value="1"/>
</dbReference>
<sequence length="2084" mass="213474">MGQVNTSRRRCAAALVSAALISTALAVVTPGTASAAPPVPAGPGAAQAGNTASALLMARLQNRAIEVMDARTDASQTFANPNGSLTYTAFAEPKWVKRAGAWTSLDATLTASANGTFGPAASESPLSLSAGGSGPLATMTVDGKQVSLTWPTALPRPTVSGAVLTYPNVLASGVDLQVTATVSGGVEETLIVKNSAAAADPALADLVQAVNTGAGTTAATDAGGNLTVADAHGKALLTSPAPVMWDSSTTAAAPAAAPAADIVGGANAAARSKVAVARTAAAGSRSTAHTPGSRAHQARVKATLKNHQLHLAADHAFLTAKTTVYPVYVDPAYVPHPASGATLHYDQVQQAYPSTSNYDAAPGTGLAVGYQGFSSPTGIERTFYSMSIPTAIYGSTILGATFNTKVTYAAASGSNSTTVNAFSMASITSATNWNNQPAKESSANPNYPSPNASATFTTTSSSPNQAVAFNVTSGMQKIADIHNAGWTMGLFNATETNDVDLVRFSANPTFSITYDHSPATPANGTLTPSGTGYPWNTTTGTPTLSATATDADSDTVQLNYQILSGSTVKATGTSAFVTPGAAATWKPTTALPDGAYSWSVRSYDGHQYSAWSGAMNFTVDTAAPANTTVTSTDFPGNSWSGTPDASGNFTGNFTMTPPSSDTSQVAWQLDNGAWNYTATTGAAFTKALTFTAGKHTLIAKTHDAAGNMATGTYYIFYAGSGAALTAPGTGERPARRVGLMAQGQASYTGVTYQYRIGATDTWHNVPLANVTKNADGSTPAAWPVAATGGTPAALTWNISDSLADGPVDVRALFTDGTTTAGSPANTVTVDRNAGTAPSLSVGPASVNSLTGDASLTATDASAFGMSVTRSVSSRRPSGGSAQSGQAAVFGPQWSAGTTAEATGSNWSYLKQTSATSVSLVDTNGNPTGFTAAAGGGWKPEPGAEDLALTGSLTGSFAVKNTDGVTTTFTKPDSSLATWQVSATFLSSDNSTTTVTYQTVTVNGVTLARPKYVIAPTSATDAATCQTTTAAGTPAAGCRVLEYLYATATTGTSSVFADFAGQVKEVKLWSTAPGDSTGTVKVLAHYNYDDQGRLREVYDPRISPALKTSYSYDAAGRVATQADPGQLPWTFAYGKVGTSSIAGDGMLLSASRPTLTQGSNTQTDGGTATTTVVYNVPLSGSGAPNAMGGADTAAWAQSDAPTDATAVFPADQVPASNDGSTLGAGGYNRATITYTDASGREVNTATPGGHITTTQYDQYGNTVFQLGASNRELALGTAAWQTAEQQSLDIDQDTTVQRAQLLSTTSLYNTTSVVADTGTDKNTDPAVVGQRLVQQYEPIHLVTLTHDTATSGGTLTAGTQVPSRQHTLNTYDQGRPNDGTATTSNQITTAQTGAVVAGAPDGDTTTNTAGFDWVKGLATSGTIDPSGLKLTSTTGYDAQGRVVSTSLPKSTGSDAGTTVTSYWSATGTGACHGRPEWADLVCSTGPAAAVTGGGSNPAQLPTRTTTYDRYGNVATVTDTANGVTRTTTNTYGDSGRLLKTSVTGGVGTAVPDTTIGYDSTTGKKATVTANSLTITYTYDALGRQTQYTDGAGGGANTSYDILNRPVTVTDGAPSTTHYTYNTAGQVATLTDSVAGTTSADYDSDGNMYAEHLPGGITLTIIRDQVGQATGRIYTRDSDGTEVTADYGSFSVAGQEVDHTADAGVGSHQAYGYDAAGRLVQVADTEAGTTTHRGYSFDANTNRTGLTTSTDNSDGSAGTPATTAYTYDTADRLQTVNGSAVSYDAFGRTTNQADGTRMGYYTNDTGYQDTNGNNSQTWNLDPAGRVGNTQTTAYANGTWTLTDTTTNHYTSDSDSPDWAVDSNTGGIHRYVQGIDGDLAAVTAATDSTSLQLTNLHGDVTVQLPLDSAQAPVVQAADEYGNLINATSATTYGWIGAKQRASGTPSGLTLMGARLYNPATGRFLQIDPVLGGNENAYTYPADPVMGYDLTGMFKWTFGWFSGTLYLNKKETSKIVRAAGVIAIFNSAATLFAVTGLGGVILKWIALNAAVIAWKASGASSRHHCIKLKWPIGYPGLIPGEYSGGYCK</sequence>
<dbReference type="InterPro" id="IPR022385">
    <property type="entry name" value="Rhs_assc_core"/>
</dbReference>
<dbReference type="Gene3D" id="2.180.10.10">
    <property type="entry name" value="RHS repeat-associated core"/>
    <property type="match status" value="2"/>
</dbReference>
<reference evidence="1 2" key="1">
    <citation type="submission" date="2024-09" db="EMBL/GenBank/DDBJ databases">
        <authorList>
            <person name="Lee S.D."/>
        </authorList>
    </citation>
    <scope>NUCLEOTIDE SEQUENCE [LARGE SCALE GENOMIC DNA]</scope>
    <source>
        <strain evidence="1 2">N1-1</strain>
    </source>
</reference>
<dbReference type="PANTHER" id="PTHR32305">
    <property type="match status" value="1"/>
</dbReference>
<dbReference type="InterPro" id="IPR050708">
    <property type="entry name" value="T6SS_VgrG/RHS"/>
</dbReference>
<accession>A0ABV6V4L4</accession>
<dbReference type="NCBIfam" id="TIGR03696">
    <property type="entry name" value="Rhs_assc_core"/>
    <property type="match status" value="1"/>
</dbReference>
<dbReference type="Gene3D" id="2.60.40.10">
    <property type="entry name" value="Immunoglobulins"/>
    <property type="match status" value="1"/>
</dbReference>
<evidence type="ECO:0000313" key="2">
    <source>
        <dbReference type="Proteomes" id="UP001592582"/>
    </source>
</evidence>
<name>A0ABV6V4L4_9ACTN</name>
<dbReference type="InterPro" id="IPR013783">
    <property type="entry name" value="Ig-like_fold"/>
</dbReference>
<keyword evidence="2" id="KW-1185">Reference proteome</keyword>
<dbReference type="EMBL" id="JBHEZX010000002">
    <property type="protein sequence ID" value="MFC1408650.1"/>
    <property type="molecule type" value="Genomic_DNA"/>
</dbReference>
<comment type="caution">
    <text evidence="1">The sequence shown here is derived from an EMBL/GenBank/DDBJ whole genome shotgun (WGS) entry which is preliminary data.</text>
</comment>
<protein>
    <submittedName>
        <fullName evidence="1">RHS repeat-associated core domain-containing protein</fullName>
    </submittedName>
</protein>
<dbReference type="Proteomes" id="UP001592582">
    <property type="component" value="Unassembled WGS sequence"/>
</dbReference>
<gene>
    <name evidence="1" type="ORF">ACEZDG_05080</name>
</gene>